<reference evidence="2" key="1">
    <citation type="submission" date="2013-07" db="EMBL/GenBank/DDBJ databases">
        <title>The Genome Sequence of Cryptococcus bestiolae CBS10118.</title>
        <authorList>
            <consortium name="The Broad Institute Genome Sequencing Platform"/>
            <person name="Cuomo C."/>
            <person name="Litvintseva A."/>
            <person name="Chen Y."/>
            <person name="Heitman J."/>
            <person name="Sun S."/>
            <person name="Springer D."/>
            <person name="Dromer F."/>
            <person name="Young S.K."/>
            <person name="Zeng Q."/>
            <person name="Gargeya S."/>
            <person name="Fitzgerald M."/>
            <person name="Abouelleil A."/>
            <person name="Alvarado L."/>
            <person name="Berlin A.M."/>
            <person name="Chapman S.B."/>
            <person name="Dewar J."/>
            <person name="Goldberg J."/>
            <person name="Griggs A."/>
            <person name="Gujja S."/>
            <person name="Hansen M."/>
            <person name="Howarth C."/>
            <person name="Imamovic A."/>
            <person name="Larimer J."/>
            <person name="McCowan C."/>
            <person name="Murphy C."/>
            <person name="Pearson M."/>
            <person name="Priest M."/>
            <person name="Roberts A."/>
            <person name="Saif S."/>
            <person name="Shea T."/>
            <person name="Sykes S."/>
            <person name="Wortman J."/>
            <person name="Nusbaum C."/>
            <person name="Birren B."/>
        </authorList>
    </citation>
    <scope>NUCLEOTIDE SEQUENCE [LARGE SCALE GENOMIC DNA]</scope>
    <source>
        <strain evidence="2">CBS 10118</strain>
    </source>
</reference>
<dbReference type="VEuPathDB" id="FungiDB:I302_05631"/>
<dbReference type="RefSeq" id="XP_019045242.1">
    <property type="nucleotide sequence ID" value="XM_019192245.1"/>
</dbReference>
<feature type="compositionally biased region" description="Acidic residues" evidence="1">
    <location>
        <begin position="538"/>
        <end position="548"/>
    </location>
</feature>
<evidence type="ECO:0000313" key="4">
    <source>
        <dbReference type="Proteomes" id="UP000092730"/>
    </source>
</evidence>
<feature type="region of interest" description="Disordered" evidence="1">
    <location>
        <begin position="32"/>
        <end position="66"/>
    </location>
</feature>
<dbReference type="AlphaFoldDB" id="A0A1B9FZH4"/>
<accession>A0A1B9FZH4</accession>
<name>A0A1B9FZH4_9TREE</name>
<keyword evidence="4" id="KW-1185">Reference proteome</keyword>
<dbReference type="EMBL" id="KI894022">
    <property type="protein sequence ID" value="OCF24172.1"/>
    <property type="molecule type" value="Genomic_DNA"/>
</dbReference>
<dbReference type="GeneID" id="30210030"/>
<evidence type="ECO:0000313" key="2">
    <source>
        <dbReference type="EMBL" id="OCF24172.1"/>
    </source>
</evidence>
<reference evidence="3" key="2">
    <citation type="submission" date="2013-07" db="EMBL/GenBank/DDBJ databases">
        <authorList>
            <consortium name="The Broad Institute Genome Sequencing Platform"/>
            <person name="Cuomo C."/>
            <person name="Litvintseva A."/>
            <person name="Chen Y."/>
            <person name="Heitman J."/>
            <person name="Sun S."/>
            <person name="Springer D."/>
            <person name="Dromer F."/>
            <person name="Young S.K."/>
            <person name="Zeng Q."/>
            <person name="Gargeya S."/>
            <person name="Fitzgerald M."/>
            <person name="Abouelleil A."/>
            <person name="Alvarado L."/>
            <person name="Berlin A.M."/>
            <person name="Chapman S.B."/>
            <person name="Dewar J."/>
            <person name="Goldberg J."/>
            <person name="Griggs A."/>
            <person name="Gujja S."/>
            <person name="Hansen M."/>
            <person name="Howarth C."/>
            <person name="Imamovic A."/>
            <person name="Larimer J."/>
            <person name="McCowan C."/>
            <person name="Murphy C."/>
            <person name="Pearson M."/>
            <person name="Priest M."/>
            <person name="Roberts A."/>
            <person name="Saif S."/>
            <person name="Shea T."/>
            <person name="Sykes S."/>
            <person name="Wortman J."/>
            <person name="Nusbaum C."/>
            <person name="Birren B."/>
        </authorList>
    </citation>
    <scope>NUCLEOTIDE SEQUENCE</scope>
    <source>
        <strain evidence="3">CBS 10118</strain>
    </source>
</reference>
<sequence length="633" mass="71795">MRVRLPPSVISQIESHLRPDFQPVLTLSTIRQQQRHSQYTSEQPSNDALKSKKQLPSPTKAKSRGYGLLSTHVAQPTSLSPSYIYRTSLTSHIETAHHHLASQSFNPSSSQSRQDRQVSYSKLISSFLDHPKGLYAISSLLDRSLEEKIPISIPTLTSILKSSLSSEDITARVSIINKILPLLPDQLDIPLLDVLLRAVIRDINPEIGLVENMINDCLSLSTNDATKMEKQDWPLEIWDLLFTSHYYQSNFKGSLQLLKEFRGTVQTKLDSIPSSSTKPVTLDEKDQLAICKVYSTVLNTWRMSNDIPKAQSTFPRNLAKDLIDLIGEGTKPSLGFLNSWMKAERMAGDYTASRRIWDLIESKEVEDHLPNPDSWIALFQLYLGPSSSTIQSLPPLKKSIKRVFNQAKRYPQSNLLTSPLINTILKSTLTSDLPLSLYVLRQMTRYGISPDRKTIDIVSSEMMKMIIRLPLIDQIKLGINHSTRRKDLQSLRSNRTRMGLKLSEWDLISETLHHISRNGDMVWLPLSMPIGRIRHDDQDEDLDSDQMEDTSSNESKRSLVVGQAEQKMSLPEKVLPAMMVLMERLVVLLECRTIQHESHDQSPTREDGASLLEKGDQEILDKIMDKVRNEAFG</sequence>
<reference evidence="2" key="3">
    <citation type="submission" date="2014-01" db="EMBL/GenBank/DDBJ databases">
        <title>Evolution of pathogenesis and genome organization in the Tremellales.</title>
        <authorList>
            <person name="Cuomo C."/>
            <person name="Litvintseva A."/>
            <person name="Heitman J."/>
            <person name="Chen Y."/>
            <person name="Sun S."/>
            <person name="Springer D."/>
            <person name="Dromer F."/>
            <person name="Young S."/>
            <person name="Zeng Q."/>
            <person name="Chapman S."/>
            <person name="Gujja S."/>
            <person name="Saif S."/>
            <person name="Birren B."/>
        </authorList>
    </citation>
    <scope>NUCLEOTIDE SEQUENCE</scope>
    <source>
        <strain evidence="2">CBS 10118</strain>
    </source>
</reference>
<evidence type="ECO:0000256" key="1">
    <source>
        <dbReference type="SAM" id="MobiDB-lite"/>
    </source>
</evidence>
<reference evidence="3" key="4">
    <citation type="submission" date="2024-02" db="EMBL/GenBank/DDBJ databases">
        <title>Comparative genomics of Cryptococcus and Kwoniella reveals pathogenesis evolution and contrasting modes of karyotype evolution via chromosome fusion or intercentromeric recombination.</title>
        <authorList>
            <person name="Coelho M.A."/>
            <person name="David-Palma M."/>
            <person name="Shea T."/>
            <person name="Bowers K."/>
            <person name="McGinley-Smith S."/>
            <person name="Mohammad A.W."/>
            <person name="Gnirke A."/>
            <person name="Yurkov A.M."/>
            <person name="Nowrousian M."/>
            <person name="Sun S."/>
            <person name="Cuomo C.A."/>
            <person name="Heitman J."/>
        </authorList>
    </citation>
    <scope>NUCLEOTIDE SEQUENCE</scope>
    <source>
        <strain evidence="3">CBS 10118</strain>
    </source>
</reference>
<proteinExistence type="predicted"/>
<dbReference type="Proteomes" id="UP000092730">
    <property type="component" value="Chromosome 5"/>
</dbReference>
<organism evidence="2">
    <name type="scientific">Kwoniella bestiolae CBS 10118</name>
    <dbReference type="NCBI Taxonomy" id="1296100"/>
    <lineage>
        <taxon>Eukaryota</taxon>
        <taxon>Fungi</taxon>
        <taxon>Dikarya</taxon>
        <taxon>Basidiomycota</taxon>
        <taxon>Agaricomycotina</taxon>
        <taxon>Tremellomycetes</taxon>
        <taxon>Tremellales</taxon>
        <taxon>Cryptococcaceae</taxon>
        <taxon>Kwoniella</taxon>
    </lineage>
</organism>
<dbReference type="EMBL" id="CP144545">
    <property type="protein sequence ID" value="WVW85068.1"/>
    <property type="molecule type" value="Genomic_DNA"/>
</dbReference>
<dbReference type="KEGG" id="kbi:30210030"/>
<feature type="region of interest" description="Disordered" evidence="1">
    <location>
        <begin position="535"/>
        <end position="565"/>
    </location>
</feature>
<evidence type="ECO:0000313" key="3">
    <source>
        <dbReference type="EMBL" id="WVW85068.1"/>
    </source>
</evidence>
<dbReference type="OrthoDB" id="2574792at2759"/>
<protein>
    <submittedName>
        <fullName evidence="2">Uncharacterized protein</fullName>
    </submittedName>
</protein>
<feature type="compositionally biased region" description="Polar residues" evidence="1">
    <location>
        <begin position="32"/>
        <end position="48"/>
    </location>
</feature>
<gene>
    <name evidence="2" type="ORF">I302_05631</name>
    <name evidence="3" type="ORF">I302_107104</name>
</gene>